<feature type="region of interest" description="Disordered" evidence="1">
    <location>
        <begin position="62"/>
        <end position="87"/>
    </location>
</feature>
<dbReference type="Proteomes" id="UP001153269">
    <property type="component" value="Unassembled WGS sequence"/>
</dbReference>
<evidence type="ECO:0000256" key="1">
    <source>
        <dbReference type="SAM" id="MobiDB-lite"/>
    </source>
</evidence>
<dbReference type="AlphaFoldDB" id="A0A9N7V5N8"/>
<gene>
    <name evidence="2" type="ORF">PLEPLA_LOCUS31059</name>
</gene>
<organism evidence="2 3">
    <name type="scientific">Pleuronectes platessa</name>
    <name type="common">European plaice</name>
    <dbReference type="NCBI Taxonomy" id="8262"/>
    <lineage>
        <taxon>Eukaryota</taxon>
        <taxon>Metazoa</taxon>
        <taxon>Chordata</taxon>
        <taxon>Craniata</taxon>
        <taxon>Vertebrata</taxon>
        <taxon>Euteleostomi</taxon>
        <taxon>Actinopterygii</taxon>
        <taxon>Neopterygii</taxon>
        <taxon>Teleostei</taxon>
        <taxon>Neoteleostei</taxon>
        <taxon>Acanthomorphata</taxon>
        <taxon>Carangaria</taxon>
        <taxon>Pleuronectiformes</taxon>
        <taxon>Pleuronectoidei</taxon>
        <taxon>Pleuronectidae</taxon>
        <taxon>Pleuronectes</taxon>
    </lineage>
</organism>
<keyword evidence="3" id="KW-1185">Reference proteome</keyword>
<protein>
    <submittedName>
        <fullName evidence="2">Uncharacterized protein</fullName>
    </submittedName>
</protein>
<sequence length="87" mass="9985">MMLWKIEKAVKGVGSGVKVSGSKPVIICNLLRSAHTHLQTPDSISTTLCDWRHSGFRRRWMDRLSRRSVQTDNGNNRQPRDGSWHEN</sequence>
<name>A0A9N7V5N8_PLEPL</name>
<evidence type="ECO:0000313" key="3">
    <source>
        <dbReference type="Proteomes" id="UP001153269"/>
    </source>
</evidence>
<evidence type="ECO:0000313" key="2">
    <source>
        <dbReference type="EMBL" id="CAB1443343.1"/>
    </source>
</evidence>
<dbReference type="EMBL" id="CADEAL010003068">
    <property type="protein sequence ID" value="CAB1443343.1"/>
    <property type="molecule type" value="Genomic_DNA"/>
</dbReference>
<proteinExistence type="predicted"/>
<feature type="compositionally biased region" description="Polar residues" evidence="1">
    <location>
        <begin position="68"/>
        <end position="77"/>
    </location>
</feature>
<accession>A0A9N7V5N8</accession>
<feature type="compositionally biased region" description="Basic and acidic residues" evidence="1">
    <location>
        <begin position="78"/>
        <end position="87"/>
    </location>
</feature>
<reference evidence="2" key="1">
    <citation type="submission" date="2020-03" db="EMBL/GenBank/DDBJ databases">
        <authorList>
            <person name="Weist P."/>
        </authorList>
    </citation>
    <scope>NUCLEOTIDE SEQUENCE</scope>
</reference>
<comment type="caution">
    <text evidence="2">The sequence shown here is derived from an EMBL/GenBank/DDBJ whole genome shotgun (WGS) entry which is preliminary data.</text>
</comment>